<dbReference type="InterPro" id="IPR036249">
    <property type="entry name" value="Thioredoxin-like_sf"/>
</dbReference>
<dbReference type="InterPro" id="IPR029760">
    <property type="entry name" value="GPX_CS"/>
</dbReference>
<dbReference type="PROSITE" id="PS00460">
    <property type="entry name" value="GLUTATHIONE_PEROXID_1"/>
    <property type="match status" value="1"/>
</dbReference>
<dbReference type="SUPFAM" id="SSF52833">
    <property type="entry name" value="Thioredoxin-like"/>
    <property type="match status" value="1"/>
</dbReference>
<evidence type="ECO:0000256" key="2">
    <source>
        <dbReference type="ARBA" id="ARBA00022559"/>
    </source>
</evidence>
<dbReference type="PANTHER" id="PTHR11592:SF78">
    <property type="entry name" value="GLUTATHIONE PEROXIDASE"/>
    <property type="match status" value="1"/>
</dbReference>
<dbReference type="FunFam" id="3.40.30.10:FF:000010">
    <property type="entry name" value="Glutathione peroxidase"/>
    <property type="match status" value="1"/>
</dbReference>
<keyword evidence="3 5" id="KW-0560">Oxidoreductase</keyword>
<keyword evidence="2 5" id="KW-0575">Peroxidase</keyword>
<accession>A0A2J6WT90</accession>
<dbReference type="PROSITE" id="PS00763">
    <property type="entry name" value="GLUTATHIONE_PEROXID_2"/>
    <property type="match status" value="1"/>
</dbReference>
<sequence length="157" mass="17783">MNIYDFSARTIDGEIQSLTDYRGKVLLIVNVASYCGLAPQYGDLELLYQRYRERGLVVLGFPSNQFNQEPDDEAAIKAFCIRTYAITFPLFAKIEVNGPNTHPLFAYLKAQQPGSSPNGEIKWNFTKFLVDRNGIPVRRYAPTDTIGSIERDLVKLL</sequence>
<organism evidence="6 7">
    <name type="scientific">Chloroflexus aggregans</name>
    <dbReference type="NCBI Taxonomy" id="152260"/>
    <lineage>
        <taxon>Bacteria</taxon>
        <taxon>Bacillati</taxon>
        <taxon>Chloroflexota</taxon>
        <taxon>Chloroflexia</taxon>
        <taxon>Chloroflexales</taxon>
        <taxon>Chloroflexineae</taxon>
        <taxon>Chloroflexaceae</taxon>
        <taxon>Chloroflexus</taxon>
    </lineage>
</organism>
<proteinExistence type="inferred from homology"/>
<dbReference type="EMBL" id="PNIQ01001052">
    <property type="protein sequence ID" value="PMP73840.1"/>
    <property type="molecule type" value="Genomic_DNA"/>
</dbReference>
<feature type="active site" evidence="4">
    <location>
        <position position="35"/>
    </location>
</feature>
<evidence type="ECO:0000313" key="7">
    <source>
        <dbReference type="Proteomes" id="UP000243376"/>
    </source>
</evidence>
<dbReference type="InterPro" id="IPR029759">
    <property type="entry name" value="GPX_AS"/>
</dbReference>
<name>A0A2J6WT90_9CHLR</name>
<protein>
    <recommendedName>
        <fullName evidence="5">Glutathione peroxidase</fullName>
    </recommendedName>
</protein>
<evidence type="ECO:0000313" key="6">
    <source>
        <dbReference type="EMBL" id="PMP73840.1"/>
    </source>
</evidence>
<reference evidence="6 7" key="1">
    <citation type="submission" date="2018-01" db="EMBL/GenBank/DDBJ databases">
        <title>Metagenomic assembled genomes from two thermal pools in the Uzon Caldera, Kamchatka, Russia.</title>
        <authorList>
            <person name="Wilkins L."/>
            <person name="Ettinger C."/>
        </authorList>
    </citation>
    <scope>NUCLEOTIDE SEQUENCE [LARGE SCALE GENOMIC DNA]</scope>
    <source>
        <strain evidence="6">ZAV-02</strain>
    </source>
</reference>
<comment type="similarity">
    <text evidence="1 5">Belongs to the glutathione peroxidase family.</text>
</comment>
<dbReference type="PRINTS" id="PR01011">
    <property type="entry name" value="GLUTPROXDASE"/>
</dbReference>
<dbReference type="PANTHER" id="PTHR11592">
    <property type="entry name" value="GLUTATHIONE PEROXIDASE"/>
    <property type="match status" value="1"/>
</dbReference>
<gene>
    <name evidence="6" type="ORF">C0184_15680</name>
</gene>
<dbReference type="GO" id="GO:0004601">
    <property type="term" value="F:peroxidase activity"/>
    <property type="evidence" value="ECO:0007669"/>
    <property type="project" value="UniProtKB-KW"/>
</dbReference>
<evidence type="ECO:0000256" key="1">
    <source>
        <dbReference type="ARBA" id="ARBA00006926"/>
    </source>
</evidence>
<dbReference type="Gene3D" id="3.40.30.10">
    <property type="entry name" value="Glutaredoxin"/>
    <property type="match status" value="1"/>
</dbReference>
<evidence type="ECO:0000256" key="4">
    <source>
        <dbReference type="PIRSR" id="PIRSR000303-1"/>
    </source>
</evidence>
<dbReference type="Proteomes" id="UP000243376">
    <property type="component" value="Unassembled WGS sequence"/>
</dbReference>
<dbReference type="InterPro" id="IPR000889">
    <property type="entry name" value="Glutathione_peroxidase"/>
</dbReference>
<dbReference type="GO" id="GO:0034599">
    <property type="term" value="P:cellular response to oxidative stress"/>
    <property type="evidence" value="ECO:0007669"/>
    <property type="project" value="TreeGrafter"/>
</dbReference>
<dbReference type="PROSITE" id="PS51355">
    <property type="entry name" value="GLUTATHIONE_PEROXID_3"/>
    <property type="match status" value="1"/>
</dbReference>
<dbReference type="PIRSF" id="PIRSF000303">
    <property type="entry name" value="Glutathion_perox"/>
    <property type="match status" value="1"/>
</dbReference>
<comment type="caution">
    <text evidence="6">The sequence shown here is derived from an EMBL/GenBank/DDBJ whole genome shotgun (WGS) entry which is preliminary data.</text>
</comment>
<dbReference type="CDD" id="cd00340">
    <property type="entry name" value="GSH_Peroxidase"/>
    <property type="match status" value="1"/>
</dbReference>
<dbReference type="AlphaFoldDB" id="A0A2J6WT90"/>
<evidence type="ECO:0000256" key="3">
    <source>
        <dbReference type="ARBA" id="ARBA00023002"/>
    </source>
</evidence>
<dbReference type="Pfam" id="PF00255">
    <property type="entry name" value="GSHPx"/>
    <property type="match status" value="1"/>
</dbReference>
<evidence type="ECO:0000256" key="5">
    <source>
        <dbReference type="RuleBase" id="RU000499"/>
    </source>
</evidence>